<keyword evidence="3" id="KW-1185">Reference proteome</keyword>
<keyword evidence="1" id="KW-0472">Membrane</keyword>
<sequence>MWKFLYGILIISVFSLAIFEFITESKLVPSGIVSLTLAVLVAGYGVGFIKENHRFYGYSFIFLALLFLTTGLIQI</sequence>
<evidence type="ECO:0000313" key="3">
    <source>
        <dbReference type="Proteomes" id="UP001236723"/>
    </source>
</evidence>
<proteinExistence type="predicted"/>
<dbReference type="RefSeq" id="WP_307067876.1">
    <property type="nucleotide sequence ID" value="NZ_JAUSUP010000004.1"/>
</dbReference>
<feature type="transmembrane region" description="Helical" evidence="1">
    <location>
        <begin position="55"/>
        <end position="73"/>
    </location>
</feature>
<feature type="transmembrane region" description="Helical" evidence="1">
    <location>
        <begin position="30"/>
        <end position="49"/>
    </location>
</feature>
<reference evidence="2 3" key="1">
    <citation type="submission" date="2023-07" db="EMBL/GenBank/DDBJ databases">
        <title>Genomic Encyclopedia of Type Strains, Phase IV (KMG-IV): sequencing the most valuable type-strain genomes for metagenomic binning, comparative biology and taxonomic classification.</title>
        <authorList>
            <person name="Goeker M."/>
        </authorList>
    </citation>
    <scope>NUCLEOTIDE SEQUENCE [LARGE SCALE GENOMIC DNA]</scope>
    <source>
        <strain evidence="2 3">DSM 15448</strain>
    </source>
</reference>
<protein>
    <recommendedName>
        <fullName evidence="4">DUF3953 domain-containing protein</fullName>
    </recommendedName>
</protein>
<feature type="transmembrane region" description="Helical" evidence="1">
    <location>
        <begin position="6"/>
        <end position="23"/>
    </location>
</feature>
<keyword evidence="1" id="KW-0812">Transmembrane</keyword>
<comment type="caution">
    <text evidence="2">The sequence shown here is derived from an EMBL/GenBank/DDBJ whole genome shotgun (WGS) entry which is preliminary data.</text>
</comment>
<dbReference type="Proteomes" id="UP001236723">
    <property type="component" value="Unassembled WGS sequence"/>
</dbReference>
<name>A0ABU0DTQ0_9BACI</name>
<gene>
    <name evidence="2" type="ORF">J2R98_001657</name>
</gene>
<accession>A0ABU0DTQ0</accession>
<keyword evidence="1" id="KW-1133">Transmembrane helix</keyword>
<evidence type="ECO:0000256" key="1">
    <source>
        <dbReference type="SAM" id="Phobius"/>
    </source>
</evidence>
<evidence type="ECO:0000313" key="2">
    <source>
        <dbReference type="EMBL" id="MDQ0351825.1"/>
    </source>
</evidence>
<organism evidence="2 3">
    <name type="scientific">Alkalibacillus filiformis</name>
    <dbReference type="NCBI Taxonomy" id="200990"/>
    <lineage>
        <taxon>Bacteria</taxon>
        <taxon>Bacillati</taxon>
        <taxon>Bacillota</taxon>
        <taxon>Bacilli</taxon>
        <taxon>Bacillales</taxon>
        <taxon>Bacillaceae</taxon>
        <taxon>Alkalibacillus</taxon>
    </lineage>
</organism>
<dbReference type="EMBL" id="JAUSUP010000004">
    <property type="protein sequence ID" value="MDQ0351825.1"/>
    <property type="molecule type" value="Genomic_DNA"/>
</dbReference>
<evidence type="ECO:0008006" key="4">
    <source>
        <dbReference type="Google" id="ProtNLM"/>
    </source>
</evidence>